<evidence type="ECO:0000256" key="5">
    <source>
        <dbReference type="ARBA" id="ARBA00022777"/>
    </source>
</evidence>
<dbReference type="InterPro" id="IPR003661">
    <property type="entry name" value="HisK_dim/P_dom"/>
</dbReference>
<feature type="domain" description="Response regulatory" evidence="10">
    <location>
        <begin position="413"/>
        <end position="532"/>
    </location>
</feature>
<keyword evidence="3 7" id="KW-0597">Phosphoprotein</keyword>
<dbReference type="InterPro" id="IPR036097">
    <property type="entry name" value="HisK_dim/P_sf"/>
</dbReference>
<keyword evidence="4" id="KW-0808">Transferase</keyword>
<dbReference type="InterPro" id="IPR001789">
    <property type="entry name" value="Sig_transdc_resp-reg_receiver"/>
</dbReference>
<dbReference type="FunFam" id="1.10.287.130:FF:000001">
    <property type="entry name" value="Two-component sensor histidine kinase"/>
    <property type="match status" value="1"/>
</dbReference>
<feature type="modified residue" description="4-aspartylphosphate" evidence="7">
    <location>
        <position position="467"/>
    </location>
</feature>
<evidence type="ECO:0000256" key="6">
    <source>
        <dbReference type="ARBA" id="ARBA00023012"/>
    </source>
</evidence>
<organism evidence="11 12">
    <name type="scientific">Alteromonas genovensis</name>
    <dbReference type="NCBI Taxonomy" id="471225"/>
    <lineage>
        <taxon>Bacteria</taxon>
        <taxon>Pseudomonadati</taxon>
        <taxon>Pseudomonadota</taxon>
        <taxon>Gammaproteobacteria</taxon>
        <taxon>Alteromonadales</taxon>
        <taxon>Alteromonadaceae</taxon>
        <taxon>Alteromonas/Salinimonas group</taxon>
        <taxon>Alteromonas</taxon>
    </lineage>
</organism>
<keyword evidence="6" id="KW-0902">Two-component regulatory system</keyword>
<feature type="domain" description="Response regulatory" evidence="10">
    <location>
        <begin position="612"/>
        <end position="721"/>
    </location>
</feature>
<dbReference type="InterPro" id="IPR004358">
    <property type="entry name" value="Sig_transdc_His_kin-like_C"/>
</dbReference>
<dbReference type="SUPFAM" id="SSF52172">
    <property type="entry name" value="CheY-like"/>
    <property type="match status" value="3"/>
</dbReference>
<dbReference type="InterPro" id="IPR003594">
    <property type="entry name" value="HATPase_dom"/>
</dbReference>
<dbReference type="PANTHER" id="PTHR43047:SF72">
    <property type="entry name" value="OSMOSENSING HISTIDINE PROTEIN KINASE SLN1"/>
    <property type="match status" value="1"/>
</dbReference>
<evidence type="ECO:0000256" key="7">
    <source>
        <dbReference type="PROSITE-ProRule" id="PRU00169"/>
    </source>
</evidence>
<dbReference type="SMART" id="SM00387">
    <property type="entry name" value="HATPase_c"/>
    <property type="match status" value="1"/>
</dbReference>
<comment type="caution">
    <text evidence="11">The sequence shown here is derived from an EMBL/GenBank/DDBJ whole genome shotgun (WGS) entry which is preliminary data.</text>
</comment>
<dbReference type="Gene3D" id="3.40.50.2300">
    <property type="match status" value="3"/>
</dbReference>
<accession>A0A6N9TFU6</accession>
<feature type="compositionally biased region" description="Basic and acidic residues" evidence="8">
    <location>
        <begin position="594"/>
        <end position="610"/>
    </location>
</feature>
<keyword evidence="12" id="KW-1185">Reference proteome</keyword>
<evidence type="ECO:0000256" key="1">
    <source>
        <dbReference type="ARBA" id="ARBA00000085"/>
    </source>
</evidence>
<dbReference type="Pfam" id="PF02518">
    <property type="entry name" value="HATPase_c"/>
    <property type="match status" value="1"/>
</dbReference>
<keyword evidence="5" id="KW-0418">Kinase</keyword>
<feature type="region of interest" description="Disordered" evidence="8">
    <location>
        <begin position="585"/>
        <end position="610"/>
    </location>
</feature>
<dbReference type="CDD" id="cd17546">
    <property type="entry name" value="REC_hyHK_CKI1_RcsC-like"/>
    <property type="match status" value="2"/>
</dbReference>
<dbReference type="AlphaFoldDB" id="A0A6N9TFU6"/>
<reference evidence="11 12" key="1">
    <citation type="submission" date="2020-01" db="EMBL/GenBank/DDBJ databases">
        <title>Genomes of bacteria type strains.</title>
        <authorList>
            <person name="Chen J."/>
            <person name="Zhu S."/>
            <person name="Yang J."/>
        </authorList>
    </citation>
    <scope>NUCLEOTIDE SEQUENCE [LARGE SCALE GENOMIC DNA]</scope>
    <source>
        <strain evidence="11 12">LMG 24078</strain>
    </source>
</reference>
<sequence length="721" mass="79888">MAEVIKILLIEDDEDDYFLTSDYLERCESPQFRLTWVTDSDAALEALKEGSFDLCLLDFLLGAENALDVLSILKANQVNVPVVILTGQSDTMVDEMVMRAGAADYLQKSEIESPRFMRTIRYALVRRDIENERIERNKVEQKNKAKDKFLAHLGHELRTPLTSILGYTELLIDDARNSPFQQELSIIHSNGKHLLSLLNDLLDMSRIMANKLELNVKRVNLAAFLTDIHSLMQMNAKDKGLSLNVVAKTKMPEFIQTDPTRLRQILINLITNAVKFTDNGTITLTIEIEKPDVDDKDVEGQSVQPDSVLRFTVDDTGIGMAPDKLENIFHPFEQIEDVMRANHGGAGLGLAICKELVCKLDGDISVTSRMGEGSSFSFYIHPGDITTQPLEELALGQLSIVEPANLNLKLTGKVLIVDDLREIRRLTGHLVSQSKADVSYAENGVKALEAVLQADEQNAPFNLVLMDIHMPVMNGIEALHAIRRHGKNLPVVAVTAASRKGLKESLIREGFNDVIGKPIDRFTLASLLSLYLPADNPITFSNVEAQVSNMPTTKPFAPESASSHQRSSNLDIPELLKARTSFVSQQTAEQTADEVTKDEVTEKDTAESSTKKVLVVEDDEDAAELLQLFLTHLGCDVVKSLCGNDALQAMSEQQFDHVLMDLTLPDYDGYELAKELKAQQRNCILTIVSGHQADKDIMSTIGIDSALLKPVTKDDLESVIA</sequence>
<dbReference type="CDD" id="cd16922">
    <property type="entry name" value="HATPase_EvgS-ArcB-TorS-like"/>
    <property type="match status" value="1"/>
</dbReference>
<dbReference type="Proteomes" id="UP000471381">
    <property type="component" value="Unassembled WGS sequence"/>
</dbReference>
<dbReference type="GO" id="GO:0005886">
    <property type="term" value="C:plasma membrane"/>
    <property type="evidence" value="ECO:0007669"/>
    <property type="project" value="TreeGrafter"/>
</dbReference>
<dbReference type="SUPFAM" id="SSF47384">
    <property type="entry name" value="Homodimeric domain of signal transducing histidine kinase"/>
    <property type="match status" value="1"/>
</dbReference>
<evidence type="ECO:0000256" key="8">
    <source>
        <dbReference type="SAM" id="MobiDB-lite"/>
    </source>
</evidence>
<dbReference type="EMBL" id="JAAAWO010000007">
    <property type="protein sequence ID" value="NDW16001.1"/>
    <property type="molecule type" value="Genomic_DNA"/>
</dbReference>
<dbReference type="EC" id="2.7.13.3" evidence="2"/>
<evidence type="ECO:0000313" key="11">
    <source>
        <dbReference type="EMBL" id="NDW16001.1"/>
    </source>
</evidence>
<feature type="domain" description="Response regulatory" evidence="10">
    <location>
        <begin position="6"/>
        <end position="123"/>
    </location>
</feature>
<dbReference type="FunFam" id="3.30.565.10:FF:000010">
    <property type="entry name" value="Sensor histidine kinase RcsC"/>
    <property type="match status" value="1"/>
</dbReference>
<dbReference type="InterPro" id="IPR036890">
    <property type="entry name" value="HATPase_C_sf"/>
</dbReference>
<feature type="domain" description="Histidine kinase" evidence="9">
    <location>
        <begin position="152"/>
        <end position="384"/>
    </location>
</feature>
<dbReference type="Gene3D" id="3.30.565.10">
    <property type="entry name" value="Histidine kinase-like ATPase, C-terminal domain"/>
    <property type="match status" value="1"/>
</dbReference>
<dbReference type="PROSITE" id="PS50109">
    <property type="entry name" value="HIS_KIN"/>
    <property type="match status" value="1"/>
</dbReference>
<evidence type="ECO:0000256" key="2">
    <source>
        <dbReference type="ARBA" id="ARBA00012438"/>
    </source>
</evidence>
<proteinExistence type="predicted"/>
<dbReference type="GO" id="GO:0009927">
    <property type="term" value="F:histidine phosphotransfer kinase activity"/>
    <property type="evidence" value="ECO:0007669"/>
    <property type="project" value="TreeGrafter"/>
</dbReference>
<evidence type="ECO:0000256" key="4">
    <source>
        <dbReference type="ARBA" id="ARBA00022679"/>
    </source>
</evidence>
<evidence type="ECO:0000259" key="9">
    <source>
        <dbReference type="PROSITE" id="PS50109"/>
    </source>
</evidence>
<gene>
    <name evidence="11" type="ORF">GTQ48_10775</name>
</gene>
<evidence type="ECO:0000259" key="10">
    <source>
        <dbReference type="PROSITE" id="PS50110"/>
    </source>
</evidence>
<dbReference type="RefSeq" id="WP_163106704.1">
    <property type="nucleotide sequence ID" value="NZ_JAAAWO010000007.1"/>
</dbReference>
<dbReference type="SMART" id="SM00448">
    <property type="entry name" value="REC"/>
    <property type="match status" value="3"/>
</dbReference>
<dbReference type="Pfam" id="PF00512">
    <property type="entry name" value="HisKA"/>
    <property type="match status" value="1"/>
</dbReference>
<comment type="catalytic activity">
    <reaction evidence="1">
        <text>ATP + protein L-histidine = ADP + protein N-phospho-L-histidine.</text>
        <dbReference type="EC" id="2.7.13.3"/>
    </reaction>
</comment>
<evidence type="ECO:0000313" key="12">
    <source>
        <dbReference type="Proteomes" id="UP000471381"/>
    </source>
</evidence>
<feature type="modified residue" description="4-aspartylphosphate" evidence="7">
    <location>
        <position position="661"/>
    </location>
</feature>
<dbReference type="InterPro" id="IPR011006">
    <property type="entry name" value="CheY-like_superfamily"/>
</dbReference>
<dbReference type="GO" id="GO:0000155">
    <property type="term" value="F:phosphorelay sensor kinase activity"/>
    <property type="evidence" value="ECO:0007669"/>
    <property type="project" value="InterPro"/>
</dbReference>
<dbReference type="PANTHER" id="PTHR43047">
    <property type="entry name" value="TWO-COMPONENT HISTIDINE PROTEIN KINASE"/>
    <property type="match status" value="1"/>
</dbReference>
<name>A0A6N9TFU6_9ALTE</name>
<dbReference type="Pfam" id="PF00072">
    <property type="entry name" value="Response_reg"/>
    <property type="match status" value="3"/>
</dbReference>
<protein>
    <recommendedName>
        <fullName evidence="2">histidine kinase</fullName>
        <ecNumber evidence="2">2.7.13.3</ecNumber>
    </recommendedName>
</protein>
<dbReference type="InterPro" id="IPR005467">
    <property type="entry name" value="His_kinase_dom"/>
</dbReference>
<dbReference type="PRINTS" id="PR00344">
    <property type="entry name" value="BCTRLSENSOR"/>
</dbReference>
<feature type="modified residue" description="4-aspartylphosphate" evidence="7">
    <location>
        <position position="58"/>
    </location>
</feature>
<dbReference type="Gene3D" id="1.10.287.130">
    <property type="match status" value="1"/>
</dbReference>
<dbReference type="CDD" id="cd00082">
    <property type="entry name" value="HisKA"/>
    <property type="match status" value="1"/>
</dbReference>
<dbReference type="SMART" id="SM00388">
    <property type="entry name" value="HisKA"/>
    <property type="match status" value="1"/>
</dbReference>
<dbReference type="SUPFAM" id="SSF55874">
    <property type="entry name" value="ATPase domain of HSP90 chaperone/DNA topoisomerase II/histidine kinase"/>
    <property type="match status" value="1"/>
</dbReference>
<evidence type="ECO:0000256" key="3">
    <source>
        <dbReference type="ARBA" id="ARBA00022553"/>
    </source>
</evidence>
<dbReference type="PROSITE" id="PS50110">
    <property type="entry name" value="RESPONSE_REGULATORY"/>
    <property type="match status" value="3"/>
</dbReference>